<dbReference type="WBParaSite" id="ACRNAN_scaffold12504.g31318.t1">
    <property type="protein sequence ID" value="ACRNAN_scaffold12504.g31318.t1"/>
    <property type="gene ID" value="ACRNAN_scaffold12504.g31318"/>
</dbReference>
<keyword evidence="1" id="KW-1185">Reference proteome</keyword>
<dbReference type="PANTHER" id="PTHR47326">
    <property type="entry name" value="TRANSPOSABLE ELEMENT TC3 TRANSPOSASE-LIKE PROTEIN"/>
    <property type="match status" value="1"/>
</dbReference>
<proteinExistence type="predicted"/>
<sequence length="303" mass="35239">MAYFSNTQKAKCVLWLAEYKNLQTVQKKLQQEYYEANPDAKEVTIKLPSEEEIRQWYVTFGETGSNELDRLDRTYNPHHRTWFGGEATFYTNGRVECHNLVYLSEDSSNPESDFPPPRTDSSVTVLAALNSENLLGPYIFADKTDLSIYQIFLRKFVFELHELQQVHTKLSHAIFMHDDSPAHEDAKEFLDEEFPDYWVGPGSKHAEWPRLSPDLQPLCFFLWGHIKHKVYETPIEDEDVNELVLRIHHAFAEIMPEMLASAVKAYKERLKMVIEVDGDLVDVLEEDEYEPASVYPETLRKSA</sequence>
<name>A0A914CPA6_9BILA</name>
<dbReference type="Proteomes" id="UP000887540">
    <property type="component" value="Unplaced"/>
</dbReference>
<evidence type="ECO:0000313" key="2">
    <source>
        <dbReference type="WBParaSite" id="ACRNAN_scaffold12504.g31318.t1"/>
    </source>
</evidence>
<organism evidence="1 2">
    <name type="scientific">Acrobeloides nanus</name>
    <dbReference type="NCBI Taxonomy" id="290746"/>
    <lineage>
        <taxon>Eukaryota</taxon>
        <taxon>Metazoa</taxon>
        <taxon>Ecdysozoa</taxon>
        <taxon>Nematoda</taxon>
        <taxon>Chromadorea</taxon>
        <taxon>Rhabditida</taxon>
        <taxon>Tylenchina</taxon>
        <taxon>Cephalobomorpha</taxon>
        <taxon>Cephaloboidea</taxon>
        <taxon>Cephalobidae</taxon>
        <taxon>Acrobeloides</taxon>
    </lineage>
</organism>
<dbReference type="AlphaFoldDB" id="A0A914CPA6"/>
<dbReference type="PANTHER" id="PTHR47326:SF1">
    <property type="entry name" value="HTH PSQ-TYPE DOMAIN-CONTAINING PROTEIN"/>
    <property type="match status" value="1"/>
</dbReference>
<dbReference type="Gene3D" id="3.30.420.10">
    <property type="entry name" value="Ribonuclease H-like superfamily/Ribonuclease H"/>
    <property type="match status" value="1"/>
</dbReference>
<protein>
    <submittedName>
        <fullName evidence="2">DUF4817 domain-containing protein</fullName>
    </submittedName>
</protein>
<dbReference type="GO" id="GO:0003676">
    <property type="term" value="F:nucleic acid binding"/>
    <property type="evidence" value="ECO:0007669"/>
    <property type="project" value="InterPro"/>
</dbReference>
<dbReference type="InterPro" id="IPR036397">
    <property type="entry name" value="RNaseH_sf"/>
</dbReference>
<evidence type="ECO:0000313" key="1">
    <source>
        <dbReference type="Proteomes" id="UP000887540"/>
    </source>
</evidence>
<reference evidence="2" key="1">
    <citation type="submission" date="2022-11" db="UniProtKB">
        <authorList>
            <consortium name="WormBaseParasite"/>
        </authorList>
    </citation>
    <scope>IDENTIFICATION</scope>
</reference>
<accession>A0A914CPA6</accession>